<feature type="domain" description="DNA-binding protein Rv2175c wHTH" evidence="2">
    <location>
        <begin position="4"/>
        <end position="56"/>
    </location>
</feature>
<dbReference type="RefSeq" id="WP_078760475.1">
    <property type="nucleotide sequence ID" value="NZ_FUWS01000002.1"/>
</dbReference>
<sequence length="119" mass="12954">MTQIDPETDALVGDWLTLREAAKALNVSPNRIKQLVREHRLAGAVRDGELSIPAAFVTDGEIVKGLPGTLTVLADCGFAPEESLRWMFTSDESLPGSPIDALRANRGTEVRRRAQAMLL</sequence>
<dbReference type="Proteomes" id="UP000190637">
    <property type="component" value="Unassembled WGS sequence"/>
</dbReference>
<reference evidence="3 4" key="1">
    <citation type="submission" date="2017-02" db="EMBL/GenBank/DDBJ databases">
        <authorList>
            <person name="Peterson S.W."/>
        </authorList>
    </citation>
    <scope>NUCLEOTIDE SEQUENCE [LARGE SCALE GENOMIC DNA]</scope>
    <source>
        <strain evidence="3 4">DSM 45154</strain>
    </source>
</reference>
<evidence type="ECO:0000259" key="2">
    <source>
        <dbReference type="Pfam" id="PF21531"/>
    </source>
</evidence>
<dbReference type="InterPro" id="IPR041098">
    <property type="entry name" value="Rv2175c_C"/>
</dbReference>
<dbReference type="Pfam" id="PF21531">
    <property type="entry name" value="Rv2175c_wHTH"/>
    <property type="match status" value="1"/>
</dbReference>
<dbReference type="STRING" id="1122192.SAMN02745673_01104"/>
<proteinExistence type="predicted"/>
<evidence type="ECO:0000259" key="1">
    <source>
        <dbReference type="Pfam" id="PF18367"/>
    </source>
</evidence>
<dbReference type="OrthoDB" id="3784042at2"/>
<accession>A0A1T4MG32</accession>
<dbReference type="InterPro" id="IPR048576">
    <property type="entry name" value="Rv2175c_wHTH"/>
</dbReference>
<dbReference type="GO" id="GO:0003677">
    <property type="term" value="F:DNA binding"/>
    <property type="evidence" value="ECO:0007669"/>
    <property type="project" value="InterPro"/>
</dbReference>
<protein>
    <submittedName>
        <fullName evidence="3">Uncharacterized protein</fullName>
    </submittedName>
</protein>
<organism evidence="3 4">
    <name type="scientific">Marinactinospora thermotolerans DSM 45154</name>
    <dbReference type="NCBI Taxonomy" id="1122192"/>
    <lineage>
        <taxon>Bacteria</taxon>
        <taxon>Bacillati</taxon>
        <taxon>Actinomycetota</taxon>
        <taxon>Actinomycetes</taxon>
        <taxon>Streptosporangiales</taxon>
        <taxon>Nocardiopsidaceae</taxon>
        <taxon>Marinactinospora</taxon>
    </lineage>
</organism>
<dbReference type="AlphaFoldDB" id="A0A1T4MG32"/>
<dbReference type="Pfam" id="PF18367">
    <property type="entry name" value="Rv2175c_C"/>
    <property type="match status" value="1"/>
</dbReference>
<dbReference type="EMBL" id="FUWS01000002">
    <property type="protein sequence ID" value="SJZ65825.1"/>
    <property type="molecule type" value="Genomic_DNA"/>
</dbReference>
<evidence type="ECO:0000313" key="3">
    <source>
        <dbReference type="EMBL" id="SJZ65825.1"/>
    </source>
</evidence>
<name>A0A1T4MG32_9ACTN</name>
<feature type="domain" description="Rv2175c C-terminal" evidence="1">
    <location>
        <begin position="63"/>
        <end position="117"/>
    </location>
</feature>
<evidence type="ECO:0000313" key="4">
    <source>
        <dbReference type="Proteomes" id="UP000190637"/>
    </source>
</evidence>
<keyword evidence="4" id="KW-1185">Reference proteome</keyword>
<gene>
    <name evidence="3" type="ORF">SAMN02745673_01104</name>
</gene>